<dbReference type="PROSITE" id="PS50057">
    <property type="entry name" value="FERM_3"/>
    <property type="match status" value="1"/>
</dbReference>
<dbReference type="InterPro" id="IPR014352">
    <property type="entry name" value="FERM/acyl-CoA-bd_prot_sf"/>
</dbReference>
<evidence type="ECO:0000259" key="2">
    <source>
        <dbReference type="PROSITE" id="PS50057"/>
    </source>
</evidence>
<comment type="caution">
    <text evidence="3">The sequence shown here is derived from an EMBL/GenBank/DDBJ whole genome shotgun (WGS) entry which is preliminary data.</text>
</comment>
<sequence length="467" mass="54668">MSKKEKKNSQNTIYPEGVEIELATRKNRIRCSGSNILPKENFDKLPFIKNECDHTAYALDDTTIHIPGPVYHINSKKNQNNVVQCVVYFMDKSYIKMNLVDGENMNAGDLFEESINRKGLPLFMARQLFSLWIVSDYLELQLKPNHIPFKYCSYWEELLELYSDASDTEIERDEPILMIQRNIYFPKEKEENIEDINLNRLLYYESFENIIDARYPISIEECDNMCGLSLLINNKVYDQNITNDNYKKLVPKYFPFHRAKPALNPCSTDKPHFHLKEAYCLAYRHWGNLDSTLKMNEAYISFLNECRKLPFYGAAYFRGQIEHPKMGLSAFQDDPVYIAINPLGLFIIDMDDVKFLIGIPLKKLHWQLGLPNSTDKDCFPSLFITFTINEKTKSKNKQLINVKRKKILQIFSKEAQLCDALINSCILLREKMHDFIEFKEIIKGKPKDWSNFVKNALKNVKQKLPLK</sequence>
<name>A0A177BD00_9BILA</name>
<dbReference type="GO" id="GO:0005886">
    <property type="term" value="C:plasma membrane"/>
    <property type="evidence" value="ECO:0007669"/>
    <property type="project" value="TreeGrafter"/>
</dbReference>
<evidence type="ECO:0000256" key="1">
    <source>
        <dbReference type="ARBA" id="ARBA00039547"/>
    </source>
</evidence>
<dbReference type="AlphaFoldDB" id="A0A177BD00"/>
<dbReference type="Pfam" id="PF24522">
    <property type="entry name" value="KRIT1_FRMD8_FERM_C"/>
    <property type="match status" value="1"/>
</dbReference>
<dbReference type="InterPro" id="IPR011993">
    <property type="entry name" value="PH-like_dom_sf"/>
</dbReference>
<evidence type="ECO:0000313" key="3">
    <source>
        <dbReference type="EMBL" id="OAF71401.1"/>
    </source>
</evidence>
<gene>
    <name evidence="3" type="ORF">A3Q56_00829</name>
</gene>
<organism evidence="3 4">
    <name type="scientific">Intoshia linei</name>
    <dbReference type="NCBI Taxonomy" id="1819745"/>
    <lineage>
        <taxon>Eukaryota</taxon>
        <taxon>Metazoa</taxon>
        <taxon>Spiralia</taxon>
        <taxon>Lophotrochozoa</taxon>
        <taxon>Mesozoa</taxon>
        <taxon>Orthonectida</taxon>
        <taxon>Rhopaluridae</taxon>
        <taxon>Intoshia</taxon>
    </lineage>
</organism>
<dbReference type="InterPro" id="IPR019748">
    <property type="entry name" value="FERM_central"/>
</dbReference>
<proteinExistence type="predicted"/>
<dbReference type="Pfam" id="PF00373">
    <property type="entry name" value="FERM_M"/>
    <property type="match status" value="1"/>
</dbReference>
<dbReference type="InterPro" id="IPR035963">
    <property type="entry name" value="FERM_2"/>
</dbReference>
<evidence type="ECO:0000313" key="4">
    <source>
        <dbReference type="Proteomes" id="UP000078046"/>
    </source>
</evidence>
<dbReference type="PANTHER" id="PTHR13283">
    <property type="entry name" value="KREV INTERACTION TRAPPED 1-RELATED"/>
    <property type="match status" value="1"/>
</dbReference>
<dbReference type="SMART" id="SM00295">
    <property type="entry name" value="B41"/>
    <property type="match status" value="1"/>
</dbReference>
<keyword evidence="4" id="KW-1185">Reference proteome</keyword>
<dbReference type="SUPFAM" id="SSF47031">
    <property type="entry name" value="Second domain of FERM"/>
    <property type="match status" value="1"/>
</dbReference>
<dbReference type="InterPro" id="IPR019749">
    <property type="entry name" value="Band_41_domain"/>
</dbReference>
<dbReference type="InterPro" id="IPR051594">
    <property type="entry name" value="KRIT1/FRMD8"/>
</dbReference>
<dbReference type="EMBL" id="LWCA01000054">
    <property type="protein sequence ID" value="OAF71401.1"/>
    <property type="molecule type" value="Genomic_DNA"/>
</dbReference>
<dbReference type="Gene3D" id="2.30.29.30">
    <property type="entry name" value="Pleckstrin-homology domain (PH domain)/Phosphotyrosine-binding domain (PTB)"/>
    <property type="match status" value="1"/>
</dbReference>
<feature type="domain" description="FERM" evidence="2">
    <location>
        <begin position="83"/>
        <end position="467"/>
    </location>
</feature>
<dbReference type="InterPro" id="IPR057096">
    <property type="entry name" value="KRIT1_FRMD8_FERM_C"/>
</dbReference>
<dbReference type="OrthoDB" id="2142533at2759"/>
<dbReference type="Gene3D" id="1.20.80.10">
    <property type="match status" value="1"/>
</dbReference>
<dbReference type="GO" id="GO:0090090">
    <property type="term" value="P:negative regulation of canonical Wnt signaling pathway"/>
    <property type="evidence" value="ECO:0007669"/>
    <property type="project" value="TreeGrafter"/>
</dbReference>
<dbReference type="Gene3D" id="3.10.20.90">
    <property type="entry name" value="Phosphatidylinositol 3-kinase Catalytic Subunit, Chain A, domain 1"/>
    <property type="match status" value="1"/>
</dbReference>
<dbReference type="InterPro" id="IPR000299">
    <property type="entry name" value="FERM_domain"/>
</dbReference>
<reference evidence="3 4" key="1">
    <citation type="submission" date="2016-04" db="EMBL/GenBank/DDBJ databases">
        <title>The genome of Intoshia linei affirms orthonectids as highly simplified spiralians.</title>
        <authorList>
            <person name="Mikhailov K.V."/>
            <person name="Slusarev G.S."/>
            <person name="Nikitin M.A."/>
            <person name="Logacheva M.D."/>
            <person name="Penin A."/>
            <person name="Aleoshin V."/>
            <person name="Panchin Y.V."/>
        </authorList>
    </citation>
    <scope>NUCLEOTIDE SEQUENCE [LARGE SCALE GENOMIC DNA]</scope>
    <source>
        <strain evidence="3">Intl2013</strain>
        <tissue evidence="3">Whole animal</tissue>
    </source>
</reference>
<dbReference type="PANTHER" id="PTHR13283:SF10">
    <property type="entry name" value="FERM DOMAIN-CONTAINING PROTEIN 8"/>
    <property type="match status" value="1"/>
</dbReference>
<protein>
    <recommendedName>
        <fullName evidence="1">FERM domain-containing protein 8</fullName>
    </recommendedName>
</protein>
<accession>A0A177BD00</accession>
<dbReference type="Proteomes" id="UP000078046">
    <property type="component" value="Unassembled WGS sequence"/>
</dbReference>